<sequence length="425" mass="47744">MMTSDGVRENQAYVWVWLPGATEPVVAGLIKQDGERYVFNYGRSYLEHKDAVALYLPELPLKQGQIDPIEPLKFASALRDGAPDAWGRRVIINRLMGIRGEEADMADLGEISFLLESGSDRIGALDFQASAKEYVPRQGSNASLDELQRASDIVEEGVPLTEELAEALQHGTAIGGARPKALIDDGNRKYIAKFSSSADTYSVVKGEYIAMRLAQEVGLDVAPVKLEQTMGRDVLLIERFDRKHLETGWSRKMLVSALTLFGLDEIMAAHASYTELAEIIRRRFTDPKDTLREMYSRMIFNILVGNTDDHARNHAAFWDGVQLTLTPAYDICPQARNSREASQAMLMGRERRSQLMHGLAVAKDFHLSEEEARAIVAKQVQIIDEAWGPLCKEANLSETDQKVFWRRQFLNELAFEGVEGQFYEQ</sequence>
<geneLocation type="plasmid" evidence="6 7">
    <name>pTElox9</name>
</geneLocation>
<keyword evidence="6" id="KW-0614">Plasmid</keyword>
<dbReference type="RefSeq" id="WP_108722459.1">
    <property type="nucleotide sequence ID" value="NZ_CP053563.1"/>
</dbReference>
<evidence type="ECO:0000313" key="6">
    <source>
        <dbReference type="EMBL" id="QPZ93405.1"/>
    </source>
</evidence>
<dbReference type="EMBL" id="CP053563">
    <property type="protein sequence ID" value="QPZ93405.1"/>
    <property type="molecule type" value="Genomic_DNA"/>
</dbReference>
<accession>A0ABX6Z1E5</accession>
<evidence type="ECO:0000256" key="2">
    <source>
        <dbReference type="ARBA" id="ARBA00022679"/>
    </source>
</evidence>
<proteinExistence type="inferred from homology"/>
<dbReference type="PANTHER" id="PTHR37419">
    <property type="entry name" value="SERINE/THREONINE-PROTEIN KINASE TOXIN HIPA"/>
    <property type="match status" value="1"/>
</dbReference>
<evidence type="ECO:0000256" key="1">
    <source>
        <dbReference type="ARBA" id="ARBA00010164"/>
    </source>
</evidence>
<evidence type="ECO:0000256" key="3">
    <source>
        <dbReference type="ARBA" id="ARBA00022777"/>
    </source>
</evidence>
<dbReference type="Pfam" id="PF07804">
    <property type="entry name" value="HipA_C"/>
    <property type="match status" value="1"/>
</dbReference>
<dbReference type="InterPro" id="IPR012893">
    <property type="entry name" value="HipA-like_C"/>
</dbReference>
<evidence type="ECO:0000259" key="5">
    <source>
        <dbReference type="Pfam" id="PF13657"/>
    </source>
</evidence>
<dbReference type="Proteomes" id="UP000192422">
    <property type="component" value="Plasmid pTElox9"/>
</dbReference>
<comment type="similarity">
    <text evidence="1">Belongs to the HipA Ser/Thr kinase family.</text>
</comment>
<dbReference type="Pfam" id="PF13657">
    <property type="entry name" value="Couple_hipA"/>
    <property type="match status" value="1"/>
</dbReference>
<keyword evidence="7" id="KW-1185">Reference proteome</keyword>
<name>A0ABX6Z1E5_9RHOB</name>
<dbReference type="InterPro" id="IPR017508">
    <property type="entry name" value="HipA_N1"/>
</dbReference>
<evidence type="ECO:0000259" key="4">
    <source>
        <dbReference type="Pfam" id="PF07804"/>
    </source>
</evidence>
<keyword evidence="2" id="KW-0808">Transferase</keyword>
<feature type="domain" description="HipA-like C-terminal" evidence="4">
    <location>
        <begin position="173"/>
        <end position="387"/>
    </location>
</feature>
<feature type="domain" description="HipA N-terminal subdomain 1" evidence="5">
    <location>
        <begin position="26"/>
        <end position="127"/>
    </location>
</feature>
<dbReference type="PANTHER" id="PTHR37419:SF8">
    <property type="entry name" value="TOXIN YJJJ"/>
    <property type="match status" value="1"/>
</dbReference>
<reference evidence="6 7" key="1">
    <citation type="submission" date="2020-05" db="EMBL/GenBank/DDBJ databases">
        <title>Thioclava electrotropha strain Elox9 finished genome.</title>
        <authorList>
            <person name="Rowe A.R."/>
            <person name="Wilbanks E.G."/>
        </authorList>
    </citation>
    <scope>NUCLEOTIDE SEQUENCE [LARGE SCALE GENOMIC DNA]</scope>
    <source>
        <strain evidence="6 7">Elox9</strain>
        <plasmid evidence="6 7">pTElox9</plasmid>
    </source>
</reference>
<evidence type="ECO:0000313" key="7">
    <source>
        <dbReference type="Proteomes" id="UP000192422"/>
    </source>
</evidence>
<keyword evidence="3" id="KW-0418">Kinase</keyword>
<protein>
    <submittedName>
        <fullName evidence="6">Type II toxin-antitoxin system HipA family toxin</fullName>
    </submittedName>
</protein>
<gene>
    <name evidence="6" type="ORF">AKL02_020765</name>
</gene>
<organism evidence="6 7">
    <name type="scientific">Thioclava electrotropha</name>
    <dbReference type="NCBI Taxonomy" id="1549850"/>
    <lineage>
        <taxon>Bacteria</taxon>
        <taxon>Pseudomonadati</taxon>
        <taxon>Pseudomonadota</taxon>
        <taxon>Alphaproteobacteria</taxon>
        <taxon>Rhodobacterales</taxon>
        <taxon>Paracoccaceae</taxon>
        <taxon>Thioclava</taxon>
    </lineage>
</organism>
<dbReference type="Gene3D" id="1.10.1070.20">
    <property type="match status" value="1"/>
</dbReference>
<dbReference type="InterPro" id="IPR052028">
    <property type="entry name" value="HipA_Ser/Thr_kinase"/>
</dbReference>